<sequence length="637" mass="72489">MRGWGIRRVAYEAWHKLSKPLNLSCERVAKFTTDIFSKVNLSCYSKQKTVRNKINMHLSKIKLWNFRKYGDNSTFILEKPNLYLDFNSGLNVLIGENDSGKSAIIDAIRLVMKTHSYDWLRIDDDDFHVGQNRLRIELTLADIKPEEGKNFTEFLSWEILDGITVPSLRLILDVKKNLLTNQVSPYEVRAGADADGRQLSPEAKEYLKVTYLKPLRDAKEELVARKNSRLSQILVGHEAFKNRGTDHLLMGQLANFNESIENYFNGTDLMGVEITDQFGKSLKDQIDTYVQALYEPDKKTELAVTERGQLKNLLEKLELSIQGETRPGLGTLNRLFMASELLHLNKNNWTGIRLGLVEELEAHLHPQAQMQAIETFQKHDEVQLILTTHSPNIGSKLELKNLIICSGGNAFSMNAENTELNTDDYVFLQRFLDVTKANLFFSKGTILVEGWAEELILPEFAKLINFNLTEKGVSVINVASIAFIHYANIFKRKKIPHLILPVAIITDVDIAPNDEDGPIPGDKQKLTEACRLKKEKYDGQCVKSFIAPQWTLEYCLSKSSTFREKFAEITKTVHSKTDWTDFDAKLAEKLKNKSLKKTEIASRLAQAISKGEIDKTKIAEDIHIKYLVDAIKYACTT</sequence>
<dbReference type="CDD" id="cd01026">
    <property type="entry name" value="TOPRIM_OLD"/>
    <property type="match status" value="1"/>
</dbReference>
<reference evidence="4" key="1">
    <citation type="journal article" date="2009" name="Environ. Microbiol.">
        <title>The genome of Polaromonas naphthalenivorans strain CJ2, isolated from coal tar-contaminated sediment, reveals physiological and metabolic versatility and evolution through extensive horizontal gene transfer.</title>
        <authorList>
            <person name="Yagi J.M."/>
            <person name="Sims D."/>
            <person name="Brettin T."/>
            <person name="Bruce D."/>
            <person name="Madsen E.L."/>
        </authorList>
    </citation>
    <scope>NUCLEOTIDE SEQUENCE [LARGE SCALE GENOMIC DNA]</scope>
    <source>
        <strain evidence="4">CJ2</strain>
    </source>
</reference>
<name>A1VKY5_POLNA</name>
<dbReference type="HOGENOM" id="CLU_021240_1_0_4"/>
<evidence type="ECO:0000259" key="1">
    <source>
        <dbReference type="Pfam" id="PF13175"/>
    </source>
</evidence>
<dbReference type="Pfam" id="PF20469">
    <property type="entry name" value="OLD-like_TOPRIM"/>
    <property type="match status" value="1"/>
</dbReference>
<dbReference type="InterPro" id="IPR041685">
    <property type="entry name" value="AAA_GajA/Old/RecF-like"/>
</dbReference>
<feature type="domain" description="Endonuclease GajA/Old nuclease/RecF-like AAA" evidence="1">
    <location>
        <begin position="56"/>
        <end position="233"/>
    </location>
</feature>
<dbReference type="InterPro" id="IPR034139">
    <property type="entry name" value="TOPRIM_OLD"/>
</dbReference>
<organism evidence="3 4">
    <name type="scientific">Polaromonas naphthalenivorans (strain CJ2)</name>
    <dbReference type="NCBI Taxonomy" id="365044"/>
    <lineage>
        <taxon>Bacteria</taxon>
        <taxon>Pseudomonadati</taxon>
        <taxon>Pseudomonadota</taxon>
        <taxon>Betaproteobacteria</taxon>
        <taxon>Burkholderiales</taxon>
        <taxon>Comamonadaceae</taxon>
        <taxon>Polaromonas</taxon>
    </lineage>
</organism>
<dbReference type="KEGG" id="pna:Pnap_0996"/>
<feature type="domain" description="Endonuclease GajA/Old nuclease/RecF-like AAA" evidence="1">
    <location>
        <begin position="271"/>
        <end position="393"/>
    </location>
</feature>
<dbReference type="PANTHER" id="PTHR43581:SF4">
    <property type="entry name" value="ATP_GTP PHOSPHATASE"/>
    <property type="match status" value="1"/>
</dbReference>
<feature type="domain" description="OLD protein-like TOPRIM" evidence="2">
    <location>
        <begin position="440"/>
        <end position="509"/>
    </location>
</feature>
<keyword evidence="4" id="KW-1185">Reference proteome</keyword>
<evidence type="ECO:0000313" key="4">
    <source>
        <dbReference type="Proteomes" id="UP000000644"/>
    </source>
</evidence>
<dbReference type="EMBL" id="CP000529">
    <property type="protein sequence ID" value="ABM36313.1"/>
    <property type="molecule type" value="Genomic_DNA"/>
</dbReference>
<evidence type="ECO:0000259" key="2">
    <source>
        <dbReference type="Pfam" id="PF20469"/>
    </source>
</evidence>
<keyword evidence="3" id="KW-0255">Endonuclease</keyword>
<dbReference type="STRING" id="365044.Pnap_0996"/>
<dbReference type="PANTHER" id="PTHR43581">
    <property type="entry name" value="ATP/GTP PHOSPHATASE"/>
    <property type="match status" value="1"/>
</dbReference>
<keyword evidence="3" id="KW-0378">Hydrolase</keyword>
<dbReference type="InterPro" id="IPR051396">
    <property type="entry name" value="Bact_Antivir_Def_Nuclease"/>
</dbReference>
<dbReference type="AlphaFoldDB" id="A1VKY5"/>
<proteinExistence type="predicted"/>
<dbReference type="InterPro" id="IPR027417">
    <property type="entry name" value="P-loop_NTPase"/>
</dbReference>
<dbReference type="eggNOG" id="COG3593">
    <property type="taxonomic scope" value="Bacteria"/>
</dbReference>
<protein>
    <submittedName>
        <fullName evidence="3">ATP-dependent endonuclease of the OLD family</fullName>
    </submittedName>
</protein>
<dbReference type="GO" id="GO:0004519">
    <property type="term" value="F:endonuclease activity"/>
    <property type="evidence" value="ECO:0007669"/>
    <property type="project" value="UniProtKB-KW"/>
</dbReference>
<dbReference type="Gene3D" id="3.40.50.300">
    <property type="entry name" value="P-loop containing nucleotide triphosphate hydrolases"/>
    <property type="match status" value="1"/>
</dbReference>
<dbReference type="eggNOG" id="COG1195">
    <property type="taxonomic scope" value="Bacteria"/>
</dbReference>
<evidence type="ECO:0000313" key="3">
    <source>
        <dbReference type="EMBL" id="ABM36313.1"/>
    </source>
</evidence>
<accession>A1VKY5</accession>
<dbReference type="Pfam" id="PF13175">
    <property type="entry name" value="AAA_15"/>
    <property type="match status" value="2"/>
</dbReference>
<dbReference type="Proteomes" id="UP000000644">
    <property type="component" value="Chromosome"/>
</dbReference>
<gene>
    <name evidence="3" type="ordered locus">Pnap_0996</name>
</gene>
<keyword evidence="3" id="KW-0540">Nuclease</keyword>
<dbReference type="SUPFAM" id="SSF52540">
    <property type="entry name" value="P-loop containing nucleoside triphosphate hydrolases"/>
    <property type="match status" value="1"/>
</dbReference>